<evidence type="ECO:0000313" key="2">
    <source>
        <dbReference type="Proteomes" id="UP001473424"/>
    </source>
</evidence>
<dbReference type="EMBL" id="AP028955">
    <property type="protein sequence ID" value="BET37643.1"/>
    <property type="molecule type" value="Genomic_DNA"/>
</dbReference>
<reference evidence="2" key="1">
    <citation type="journal article" date="2024" name="FEMS Microbiol. Lett.">
        <title>Genomic insights into Spiroplasma endosymbionts that induce male-killing and protective phenotypes in the pea aphid.</title>
        <authorList>
            <person name="Arai H."/>
            <person name="Legeai F."/>
            <person name="Kageyama D."/>
            <person name="Sugio A."/>
            <person name="Simon J.C."/>
        </authorList>
    </citation>
    <scope>NUCLEOTIDE SEQUENCE [LARGE SCALE GENOMIC DNA]</scope>
    <source>
        <strain evidence="2">sAp269</strain>
    </source>
</reference>
<proteinExistence type="predicted"/>
<dbReference type="Proteomes" id="UP001473424">
    <property type="component" value="Chromosome"/>
</dbReference>
<accession>A0ABN7BU74</accession>
<name>A0ABN7BU74_9MOLU</name>
<sequence>MGELEKILFIINRWGYLNLEQIALLLNKNIKTIQLQKEQLLKLKMLNVDTLPKKNYFTLTSKAQSHLGREHKKSIQVNYYELVHQNLLIKWLCKQNDILSYKTERELKMENGNLNAYPDLLITKNDNTEIYVELELTRKSPERFKTKLINSRQWLVDGGKIHWITNSQTIANWIENQINTIETYPKQHNYEIINNNVY</sequence>
<organism evidence="1 2">
    <name type="scientific">Spiroplasma ixodetis</name>
    <dbReference type="NCBI Taxonomy" id="2141"/>
    <lineage>
        <taxon>Bacteria</taxon>
        <taxon>Bacillati</taxon>
        <taxon>Mycoplasmatota</taxon>
        <taxon>Mollicutes</taxon>
        <taxon>Entomoplasmatales</taxon>
        <taxon>Spiroplasmataceae</taxon>
        <taxon>Spiroplasma</taxon>
    </lineage>
</organism>
<dbReference type="RefSeq" id="WP_353306475.1">
    <property type="nucleotide sequence ID" value="NZ_AP028955.1"/>
</dbReference>
<keyword evidence="2" id="KW-1185">Reference proteome</keyword>
<evidence type="ECO:0000313" key="1">
    <source>
        <dbReference type="EMBL" id="BET37643.1"/>
    </source>
</evidence>
<gene>
    <name evidence="1" type="ORF">SAP269_02320</name>
</gene>
<protein>
    <submittedName>
        <fullName evidence="1">Uncharacterized protein</fullName>
    </submittedName>
</protein>